<name>A0A494WES9_9SPHN</name>
<evidence type="ECO:0000256" key="1">
    <source>
        <dbReference type="ARBA" id="ARBA00023122"/>
    </source>
</evidence>
<protein>
    <submittedName>
        <fullName evidence="4">CBS domain-containing protein</fullName>
    </submittedName>
</protein>
<dbReference type="Gene3D" id="3.10.580.10">
    <property type="entry name" value="CBS-domain"/>
    <property type="match status" value="1"/>
</dbReference>
<evidence type="ECO:0000313" key="5">
    <source>
        <dbReference type="Proteomes" id="UP000279959"/>
    </source>
</evidence>
<evidence type="ECO:0000256" key="2">
    <source>
        <dbReference type="PROSITE-ProRule" id="PRU00703"/>
    </source>
</evidence>
<evidence type="ECO:0000259" key="3">
    <source>
        <dbReference type="PROSITE" id="PS51371"/>
    </source>
</evidence>
<dbReference type="PROSITE" id="PS51371">
    <property type="entry name" value="CBS"/>
    <property type="match status" value="2"/>
</dbReference>
<dbReference type="InterPro" id="IPR044725">
    <property type="entry name" value="CBSX3_CBS_dom"/>
</dbReference>
<dbReference type="Pfam" id="PF00571">
    <property type="entry name" value="CBS"/>
    <property type="match status" value="2"/>
</dbReference>
<dbReference type="EMBL" id="AP018664">
    <property type="protein sequence ID" value="BBD99440.1"/>
    <property type="molecule type" value="Genomic_DNA"/>
</dbReference>
<sequence>MTIAAILQRKGSDVIQVGPGDSVLDVVRLLADQRIGCVPVVEAGRVVGIFSERDFVHRVAQDGASAFDHSIGEVMTTPPITIDEDTPVMHSLSLMTKRRIRHLPVVTDGRLVGMISIGDLVKFRIDAIESEAASLRDYIQTA</sequence>
<dbReference type="InterPro" id="IPR000644">
    <property type="entry name" value="CBS_dom"/>
</dbReference>
<dbReference type="Proteomes" id="UP000279959">
    <property type="component" value="Chromosome"/>
</dbReference>
<feature type="domain" description="CBS" evidence="3">
    <location>
        <begin position="75"/>
        <end position="130"/>
    </location>
</feature>
<dbReference type="RefSeq" id="WP_066700708.1">
    <property type="nucleotide sequence ID" value="NZ_AP018664.1"/>
</dbReference>
<accession>A0A494WES9</accession>
<feature type="domain" description="CBS" evidence="3">
    <location>
        <begin position="7"/>
        <end position="65"/>
    </location>
</feature>
<dbReference type="InterPro" id="IPR051257">
    <property type="entry name" value="Diverse_CBS-Domain"/>
</dbReference>
<dbReference type="CDD" id="cd04623">
    <property type="entry name" value="CBS_pair_bac_euk"/>
    <property type="match status" value="1"/>
</dbReference>
<dbReference type="PANTHER" id="PTHR43080:SF2">
    <property type="entry name" value="CBS DOMAIN-CONTAINING PROTEIN"/>
    <property type="match status" value="1"/>
</dbReference>
<dbReference type="InterPro" id="IPR046342">
    <property type="entry name" value="CBS_dom_sf"/>
</dbReference>
<keyword evidence="1 2" id="KW-0129">CBS domain</keyword>
<dbReference type="AlphaFoldDB" id="A0A494WES9"/>
<evidence type="ECO:0000313" key="4">
    <source>
        <dbReference type="EMBL" id="BBD99440.1"/>
    </source>
</evidence>
<dbReference type="SMART" id="SM00116">
    <property type="entry name" value="CBS"/>
    <property type="match status" value="2"/>
</dbReference>
<dbReference type="KEGG" id="sami:SAMIE_1029410"/>
<gene>
    <name evidence="4" type="ORF">SAMIE_1029410</name>
</gene>
<proteinExistence type="predicted"/>
<dbReference type="PANTHER" id="PTHR43080">
    <property type="entry name" value="CBS DOMAIN-CONTAINING PROTEIN CBSX3, MITOCHONDRIAL"/>
    <property type="match status" value="1"/>
</dbReference>
<keyword evidence="5" id="KW-1185">Reference proteome</keyword>
<dbReference type="SUPFAM" id="SSF54631">
    <property type="entry name" value="CBS-domain pair"/>
    <property type="match status" value="1"/>
</dbReference>
<reference evidence="4 5" key="1">
    <citation type="submission" date="2018-05" db="EMBL/GenBank/DDBJ databases">
        <title>Complete Genome Sequence of the Nonylphenol-Degrading Bacterium Sphingobium amiense DSM 16289T.</title>
        <authorList>
            <person name="Ootsuka M."/>
            <person name="Nishizawa T."/>
            <person name="Ohta H."/>
        </authorList>
    </citation>
    <scope>NUCLEOTIDE SEQUENCE [LARGE SCALE GENOMIC DNA]</scope>
    <source>
        <strain evidence="4 5">DSM 16289</strain>
    </source>
</reference>
<organism evidence="4 5">
    <name type="scientific">Sphingobium amiense</name>
    <dbReference type="NCBI Taxonomy" id="135719"/>
    <lineage>
        <taxon>Bacteria</taxon>
        <taxon>Pseudomonadati</taxon>
        <taxon>Pseudomonadota</taxon>
        <taxon>Alphaproteobacteria</taxon>
        <taxon>Sphingomonadales</taxon>
        <taxon>Sphingomonadaceae</taxon>
        <taxon>Sphingobium</taxon>
    </lineage>
</organism>